<dbReference type="RefSeq" id="WP_115899136.1">
    <property type="nucleotide sequence ID" value="NZ_QUNG01000019.1"/>
</dbReference>
<dbReference type="OrthoDB" id="9775266at2"/>
<comment type="caution">
    <text evidence="1">The sequence shown here is derived from an EMBL/GenBank/DDBJ whole genome shotgun (WGS) entry which is preliminary data.</text>
</comment>
<proteinExistence type="predicted"/>
<dbReference type="SUPFAM" id="SSF56059">
    <property type="entry name" value="Glutathione synthetase ATP-binding domain-like"/>
    <property type="match status" value="1"/>
</dbReference>
<evidence type="ECO:0000313" key="1">
    <source>
        <dbReference type="EMBL" id="REG79434.1"/>
    </source>
</evidence>
<protein>
    <submittedName>
        <fullName evidence="1">ATP-grasp domain-containing protein</fullName>
    </submittedName>
</protein>
<dbReference type="Proteomes" id="UP000256542">
    <property type="component" value="Unassembled WGS sequence"/>
</dbReference>
<name>A0A3E0DA39_9GAMM</name>
<keyword evidence="2" id="KW-1185">Reference proteome</keyword>
<evidence type="ECO:0000313" key="2">
    <source>
        <dbReference type="Proteomes" id="UP000256542"/>
    </source>
</evidence>
<accession>A0A3E0DA39</accession>
<sequence length="378" mass="42228">MNRHAHNIPCIAEGKINAGMPYLEEDVSGAVSSYEFLPSWFFYTPVVLQSLLLAVRYGDVRLPLVVNPTIFLSGMVGESKHDILSLAGPIAAPWISPFISMIKTTDSVGQQEVQAQNSLAEASLSFPIVAKPDLGCRGVGVKLLKNTQQLKEYIASYPDNARFLLQEKAPYEAEAGVFYVRHPNESKGKIISITLKYTPSVVGDGVKTLKELIEQNPRAGQLSHLYLPRHQNKLDWVIPTGQEFQLAFAGSHSRGSIFRDGNQYISEALTQKLDTILADVDGYYYGRLDIKFRDINSFMAGEHFTILELNGASSEAAHIWDRKTPLKDIYKTLLAQYRILFEIGAAQKKRGYKPPSLKTLIGAWKEEKALMKQYPMTD</sequence>
<dbReference type="EMBL" id="QUNG01000019">
    <property type="protein sequence ID" value="REG79434.1"/>
    <property type="molecule type" value="Genomic_DNA"/>
</dbReference>
<dbReference type="AlphaFoldDB" id="A0A3E0DA39"/>
<gene>
    <name evidence="1" type="ORF">DFP81_11926</name>
</gene>
<reference evidence="1 2" key="1">
    <citation type="submission" date="2018-08" db="EMBL/GenBank/DDBJ databases">
        <title>Genomic Encyclopedia of Type Strains, Phase III (KMG-III): the genomes of soil and plant-associated and newly described type strains.</title>
        <authorList>
            <person name="Whitman W."/>
        </authorList>
    </citation>
    <scope>NUCLEOTIDE SEQUENCE [LARGE SCALE GENOMIC DNA]</scope>
    <source>
        <strain evidence="1 2">CECT 7375</strain>
    </source>
</reference>
<organism evidence="1 2">
    <name type="scientific">Marinomonas pollencensis</name>
    <dbReference type="NCBI Taxonomy" id="491954"/>
    <lineage>
        <taxon>Bacteria</taxon>
        <taxon>Pseudomonadati</taxon>
        <taxon>Pseudomonadota</taxon>
        <taxon>Gammaproteobacteria</taxon>
        <taxon>Oceanospirillales</taxon>
        <taxon>Oceanospirillaceae</taxon>
        <taxon>Marinomonas</taxon>
    </lineage>
</organism>